<protein>
    <submittedName>
        <fullName evidence="1">Uncharacterized protein</fullName>
    </submittedName>
</protein>
<keyword evidence="2" id="KW-1185">Reference proteome</keyword>
<accession>A0A9Q0ENW8</accession>
<organism evidence="1 2">
    <name type="scientific">Muraenolepis orangiensis</name>
    <name type="common">Patagonian moray cod</name>
    <dbReference type="NCBI Taxonomy" id="630683"/>
    <lineage>
        <taxon>Eukaryota</taxon>
        <taxon>Metazoa</taxon>
        <taxon>Chordata</taxon>
        <taxon>Craniata</taxon>
        <taxon>Vertebrata</taxon>
        <taxon>Euteleostomi</taxon>
        <taxon>Actinopterygii</taxon>
        <taxon>Neopterygii</taxon>
        <taxon>Teleostei</taxon>
        <taxon>Neoteleostei</taxon>
        <taxon>Acanthomorphata</taxon>
        <taxon>Zeiogadaria</taxon>
        <taxon>Gadariae</taxon>
        <taxon>Gadiformes</taxon>
        <taxon>Muraenolepidoidei</taxon>
        <taxon>Muraenolepididae</taxon>
        <taxon>Muraenolepis</taxon>
    </lineage>
</organism>
<comment type="caution">
    <text evidence="1">The sequence shown here is derived from an EMBL/GenBank/DDBJ whole genome shotgun (WGS) entry which is preliminary data.</text>
</comment>
<evidence type="ECO:0000313" key="1">
    <source>
        <dbReference type="EMBL" id="KAJ3610694.1"/>
    </source>
</evidence>
<dbReference type="AlphaFoldDB" id="A0A9Q0ENW8"/>
<name>A0A9Q0ENW8_9TELE</name>
<sequence>MWVEGVQSHRTETERLKVMEVAAATGLVVEQVKVHKLHACNCEVVVMVYNHNSGSLYTTGTPKGLDFLNSQNPAVHWQFSSAVSNACTEFRS</sequence>
<evidence type="ECO:0000313" key="2">
    <source>
        <dbReference type="Proteomes" id="UP001148018"/>
    </source>
</evidence>
<gene>
    <name evidence="1" type="ORF">NHX12_022786</name>
</gene>
<dbReference type="OrthoDB" id="8913226at2759"/>
<proteinExistence type="predicted"/>
<dbReference type="Proteomes" id="UP001148018">
    <property type="component" value="Unassembled WGS sequence"/>
</dbReference>
<dbReference type="EMBL" id="JANIIK010000038">
    <property type="protein sequence ID" value="KAJ3610694.1"/>
    <property type="molecule type" value="Genomic_DNA"/>
</dbReference>
<reference evidence="1" key="1">
    <citation type="submission" date="2022-07" db="EMBL/GenBank/DDBJ databases">
        <title>Chromosome-level genome of Muraenolepis orangiensis.</title>
        <authorList>
            <person name="Kim J."/>
        </authorList>
    </citation>
    <scope>NUCLEOTIDE SEQUENCE</scope>
    <source>
        <strain evidence="1">KU_S4_2022</strain>
        <tissue evidence="1">Muscle</tissue>
    </source>
</reference>